<dbReference type="InterPro" id="IPR028082">
    <property type="entry name" value="Peripla_BP_I"/>
</dbReference>
<dbReference type="AlphaFoldDB" id="A0A146G3L4"/>
<proteinExistence type="predicted"/>
<dbReference type="InterPro" id="IPR000843">
    <property type="entry name" value="HTH_LacI"/>
</dbReference>
<dbReference type="STRING" id="690879.TSACC_2629"/>
<protein>
    <submittedName>
        <fullName evidence="5">DNA-binding transcriptional regulator, LacI/PurR family</fullName>
    </submittedName>
</protein>
<dbReference type="GO" id="GO:0000976">
    <property type="term" value="F:transcription cis-regulatory region binding"/>
    <property type="evidence" value="ECO:0007669"/>
    <property type="project" value="TreeGrafter"/>
</dbReference>
<reference evidence="6" key="1">
    <citation type="journal article" date="2017" name="Genome Announc.">
        <title>Draft Genome Sequence of Terrimicrobium sacchariphilum NM-5T, a Facultative Anaerobic Soil Bacterium of the Class Spartobacteria.</title>
        <authorList>
            <person name="Qiu Y.L."/>
            <person name="Tourlousse D.M."/>
            <person name="Matsuura N."/>
            <person name="Ohashi A."/>
            <person name="Sekiguchi Y."/>
        </authorList>
    </citation>
    <scope>NUCLEOTIDE SEQUENCE [LARGE SCALE GENOMIC DNA]</scope>
    <source>
        <strain evidence="6">NM-5</strain>
    </source>
</reference>
<dbReference type="Pfam" id="PF13377">
    <property type="entry name" value="Peripla_BP_3"/>
    <property type="match status" value="1"/>
</dbReference>
<comment type="caution">
    <text evidence="5">The sequence shown here is derived from an EMBL/GenBank/DDBJ whole genome shotgun (WGS) entry which is preliminary data.</text>
</comment>
<gene>
    <name evidence="5" type="ORF">TSACC_2629</name>
</gene>
<dbReference type="SUPFAM" id="SSF47413">
    <property type="entry name" value="lambda repressor-like DNA-binding domains"/>
    <property type="match status" value="1"/>
</dbReference>
<keyword evidence="2 5" id="KW-0238">DNA-binding</keyword>
<keyword evidence="3" id="KW-0804">Transcription</keyword>
<dbReference type="RefSeq" id="WP_075078073.1">
    <property type="nucleotide sequence ID" value="NZ_BDCO01000002.1"/>
</dbReference>
<evidence type="ECO:0000259" key="4">
    <source>
        <dbReference type="PROSITE" id="PS50932"/>
    </source>
</evidence>
<dbReference type="SUPFAM" id="SSF53822">
    <property type="entry name" value="Periplasmic binding protein-like I"/>
    <property type="match status" value="1"/>
</dbReference>
<evidence type="ECO:0000256" key="1">
    <source>
        <dbReference type="ARBA" id="ARBA00023015"/>
    </source>
</evidence>
<dbReference type="PANTHER" id="PTHR30146:SF109">
    <property type="entry name" value="HTH-TYPE TRANSCRIPTIONAL REGULATOR GALS"/>
    <property type="match status" value="1"/>
</dbReference>
<evidence type="ECO:0000256" key="3">
    <source>
        <dbReference type="ARBA" id="ARBA00023163"/>
    </source>
</evidence>
<evidence type="ECO:0000256" key="2">
    <source>
        <dbReference type="ARBA" id="ARBA00023125"/>
    </source>
</evidence>
<dbReference type="InParanoid" id="A0A146G3L4"/>
<name>A0A146G3L4_TERSA</name>
<dbReference type="OrthoDB" id="1639518at2"/>
<feature type="domain" description="HTH lacI-type" evidence="4">
    <location>
        <begin position="2"/>
        <end position="59"/>
    </location>
</feature>
<dbReference type="PROSITE" id="PS50932">
    <property type="entry name" value="HTH_LACI_2"/>
    <property type="match status" value="1"/>
</dbReference>
<dbReference type="Gene3D" id="3.40.50.2300">
    <property type="match status" value="2"/>
</dbReference>
<evidence type="ECO:0000313" key="6">
    <source>
        <dbReference type="Proteomes" id="UP000076023"/>
    </source>
</evidence>
<keyword evidence="1" id="KW-0805">Transcription regulation</keyword>
<dbReference type="SMART" id="SM00354">
    <property type="entry name" value="HTH_LACI"/>
    <property type="match status" value="1"/>
</dbReference>
<dbReference type="PANTHER" id="PTHR30146">
    <property type="entry name" value="LACI-RELATED TRANSCRIPTIONAL REPRESSOR"/>
    <property type="match status" value="1"/>
</dbReference>
<accession>A0A146G3L4</accession>
<organism evidence="5 6">
    <name type="scientific">Terrimicrobium sacchariphilum</name>
    <dbReference type="NCBI Taxonomy" id="690879"/>
    <lineage>
        <taxon>Bacteria</taxon>
        <taxon>Pseudomonadati</taxon>
        <taxon>Verrucomicrobiota</taxon>
        <taxon>Terrimicrobiia</taxon>
        <taxon>Terrimicrobiales</taxon>
        <taxon>Terrimicrobiaceae</taxon>
        <taxon>Terrimicrobium</taxon>
    </lineage>
</organism>
<keyword evidence="6" id="KW-1185">Reference proteome</keyword>
<dbReference type="Proteomes" id="UP000076023">
    <property type="component" value="Unassembled WGS sequence"/>
</dbReference>
<dbReference type="GO" id="GO:0003700">
    <property type="term" value="F:DNA-binding transcription factor activity"/>
    <property type="evidence" value="ECO:0007669"/>
    <property type="project" value="TreeGrafter"/>
</dbReference>
<dbReference type="InterPro" id="IPR046335">
    <property type="entry name" value="LacI/GalR-like_sensor"/>
</dbReference>
<dbReference type="InterPro" id="IPR010982">
    <property type="entry name" value="Lambda_DNA-bd_dom_sf"/>
</dbReference>
<dbReference type="Pfam" id="PF00356">
    <property type="entry name" value="LacI"/>
    <property type="match status" value="1"/>
</dbReference>
<dbReference type="EMBL" id="BDCO01000002">
    <property type="protein sequence ID" value="GAT32231.1"/>
    <property type="molecule type" value="Genomic_DNA"/>
</dbReference>
<dbReference type="Gene3D" id="1.10.260.40">
    <property type="entry name" value="lambda repressor-like DNA-binding domains"/>
    <property type="match status" value="1"/>
</dbReference>
<evidence type="ECO:0000313" key="5">
    <source>
        <dbReference type="EMBL" id="GAT32231.1"/>
    </source>
</evidence>
<dbReference type="CDD" id="cd01392">
    <property type="entry name" value="HTH_LacI"/>
    <property type="match status" value="1"/>
</dbReference>
<dbReference type="CDD" id="cd06267">
    <property type="entry name" value="PBP1_LacI_sugar_binding-like"/>
    <property type="match status" value="1"/>
</dbReference>
<sequence length="347" mass="37841">MVSLKRIAAELDVSYSLVSKVLNGRLGTTGVSAATRDAIQKKAKELNYVPNRLAVALKAGRRGVVGIFFHHMGIPGSDLSDRLLKGLVDGLEQGSSRMWLRYFTTDCEFLDACDSRLRNEVDGLIVAGVYHAGLTERLRELERLGVPVVTMFDNEPAPSADNPVTRVQVSYFSHGYVPTRHLLDLGCRRLACLDTDQSRTKGFLQAHKDAKVRVDRSLVIPSKKFLKEDGRKAAKALLAAGLPVDGIVCQSDAQANGVICELILKGVKVPEQVKVTGVDNSPLAEECIVPITSMTSEVRKAGLKSVELLFQRIEGVKVKSVLIEPKLVARNSTGETPARSLNRAELE</sequence>